<proteinExistence type="predicted"/>
<dbReference type="OrthoDB" id="4516955at2"/>
<sequence>MTDTRFGQQLARGIAIACVLGLVVAGALWWTLKDANTKSATAYFPTAIGLYAGNSVKVLGVEVGEVTSVEPQGDRVKVELEYDRAVTVPAAAQAVIVAPSLVSDRYVQLTPAYTGGPVLPDGALFPLDRTAVPLEVDDLYASLSRVSKALGPEGANKDGSLSTLLTTLAENFEGNGQALNDTITKLGQAAGTLSGNSEDLFATVENLGEFSTTLLRSDAQVRQFERQLADVSGFLAGERENLSATVRQLATTLDAVQKFVEDNRGRVRSNVDKLASVTRVLVEQRAALAETMDVAPVALGNLVNTYNAASGTLDARAVLNELTQPPIAMICNLLRQTPEALDLLGDTCAAIAPVLDGLVPLPSVAQVLYAAQHQQLPPLPLPLATQLYGTPGGGQ</sequence>
<dbReference type="AlphaFoldDB" id="A0A1I6A427"/>
<dbReference type="EMBL" id="FOWW01000011">
    <property type="protein sequence ID" value="SFQ63459.1"/>
    <property type="molecule type" value="Genomic_DNA"/>
</dbReference>
<reference evidence="5" key="1">
    <citation type="submission" date="2016-10" db="EMBL/GenBank/DDBJ databases">
        <authorList>
            <person name="Varghese N."/>
            <person name="Submissions S."/>
        </authorList>
    </citation>
    <scope>NUCLEOTIDE SEQUENCE [LARGE SCALE GENOMIC DNA]</scope>
    <source>
        <strain evidence="5">CGMCC 4.5579</strain>
    </source>
</reference>
<feature type="transmembrane region" description="Helical" evidence="1">
    <location>
        <begin position="12"/>
        <end position="32"/>
    </location>
</feature>
<dbReference type="InterPro" id="IPR003399">
    <property type="entry name" value="Mce/MlaD"/>
</dbReference>
<keyword evidence="1" id="KW-0472">Membrane</keyword>
<protein>
    <submittedName>
        <fullName evidence="4">Virulence factor Mce family protein</fullName>
    </submittedName>
</protein>
<dbReference type="Proteomes" id="UP000198727">
    <property type="component" value="Unassembled WGS sequence"/>
</dbReference>
<feature type="domain" description="Mce/MlaD" evidence="2">
    <location>
        <begin position="37"/>
        <end position="111"/>
    </location>
</feature>
<gene>
    <name evidence="4" type="ORF">SAMN05421810_11163</name>
</gene>
<dbReference type="NCBIfam" id="TIGR00996">
    <property type="entry name" value="Mtu_fam_mce"/>
    <property type="match status" value="1"/>
</dbReference>
<keyword evidence="1" id="KW-1133">Transmembrane helix</keyword>
<dbReference type="Pfam" id="PF11887">
    <property type="entry name" value="Mce4_CUP1"/>
    <property type="match status" value="1"/>
</dbReference>
<accession>A0A1I6A427</accession>
<keyword evidence="1" id="KW-0812">Transmembrane</keyword>
<name>A0A1I6A427_9PSEU</name>
<dbReference type="STRING" id="587909.SAMN05421810_11163"/>
<dbReference type="InterPro" id="IPR005693">
    <property type="entry name" value="Mce"/>
</dbReference>
<evidence type="ECO:0000313" key="5">
    <source>
        <dbReference type="Proteomes" id="UP000198727"/>
    </source>
</evidence>
<dbReference type="Pfam" id="PF02470">
    <property type="entry name" value="MlaD"/>
    <property type="match status" value="1"/>
</dbReference>
<dbReference type="InterPro" id="IPR052336">
    <property type="entry name" value="MlaD_Phospholipid_Transporter"/>
</dbReference>
<evidence type="ECO:0000256" key="1">
    <source>
        <dbReference type="SAM" id="Phobius"/>
    </source>
</evidence>
<evidence type="ECO:0000259" key="2">
    <source>
        <dbReference type="Pfam" id="PF02470"/>
    </source>
</evidence>
<dbReference type="PANTHER" id="PTHR33371">
    <property type="entry name" value="INTERMEMBRANE PHOSPHOLIPID TRANSPORT SYSTEM BINDING PROTEIN MLAD-RELATED"/>
    <property type="match status" value="1"/>
</dbReference>
<organism evidence="4 5">
    <name type="scientific">Amycolatopsis arida</name>
    <dbReference type="NCBI Taxonomy" id="587909"/>
    <lineage>
        <taxon>Bacteria</taxon>
        <taxon>Bacillati</taxon>
        <taxon>Actinomycetota</taxon>
        <taxon>Actinomycetes</taxon>
        <taxon>Pseudonocardiales</taxon>
        <taxon>Pseudonocardiaceae</taxon>
        <taxon>Amycolatopsis</taxon>
    </lineage>
</organism>
<evidence type="ECO:0000313" key="4">
    <source>
        <dbReference type="EMBL" id="SFQ63459.1"/>
    </source>
</evidence>
<feature type="domain" description="Mammalian cell entry C-terminal" evidence="3">
    <location>
        <begin position="119"/>
        <end position="295"/>
    </location>
</feature>
<dbReference type="InterPro" id="IPR024516">
    <property type="entry name" value="Mce_C"/>
</dbReference>
<dbReference type="PANTHER" id="PTHR33371:SF4">
    <property type="entry name" value="INTERMEMBRANE PHOSPHOLIPID TRANSPORT SYSTEM BINDING PROTEIN MLAD"/>
    <property type="match status" value="1"/>
</dbReference>
<dbReference type="RefSeq" id="WP_092535331.1">
    <property type="nucleotide sequence ID" value="NZ_FOWW01000011.1"/>
</dbReference>
<dbReference type="GO" id="GO:0005576">
    <property type="term" value="C:extracellular region"/>
    <property type="evidence" value="ECO:0007669"/>
    <property type="project" value="TreeGrafter"/>
</dbReference>
<keyword evidence="5" id="KW-1185">Reference proteome</keyword>
<evidence type="ECO:0000259" key="3">
    <source>
        <dbReference type="Pfam" id="PF11887"/>
    </source>
</evidence>